<comment type="similarity">
    <text evidence="1">Belongs to the membrane fusion protein (MFP) (TC 8.A.1) family.</text>
</comment>
<feature type="domain" description="Multidrug resistance protein MdtA-like alpha-helical hairpin" evidence="3">
    <location>
        <begin position="114"/>
        <end position="179"/>
    </location>
</feature>
<gene>
    <name evidence="4" type="ORF">EM20IM_07790</name>
</gene>
<reference evidence="4 5" key="1">
    <citation type="submission" date="2020-12" db="EMBL/GenBank/DDBJ databases">
        <authorList>
            <person name="Awala S.I."/>
            <person name="Gwak J.-H."/>
            <person name="Kim S.-J."/>
            <person name="Rhee S.-K."/>
        </authorList>
    </citation>
    <scope>NUCLEOTIDE SEQUENCE [LARGE SCALE GENOMIC DNA]</scope>
    <source>
        <strain evidence="4 5">IT5</strain>
    </source>
</reference>
<dbReference type="Proteomes" id="UP000663088">
    <property type="component" value="Chromosome"/>
</dbReference>
<dbReference type="EMBL" id="CP065956">
    <property type="protein sequence ID" value="QSR86393.1"/>
    <property type="molecule type" value="Genomic_DNA"/>
</dbReference>
<evidence type="ECO:0000313" key="5">
    <source>
        <dbReference type="Proteomes" id="UP000663088"/>
    </source>
</evidence>
<organism evidence="4 5">
    <name type="scientific">Candidatus Methylacidiphilum infernorum</name>
    <dbReference type="NCBI Taxonomy" id="511746"/>
    <lineage>
        <taxon>Bacteria</taxon>
        <taxon>Pseudomonadati</taxon>
        <taxon>Verrucomicrobiota</taxon>
        <taxon>Methylacidiphilae</taxon>
        <taxon>Methylacidiphilales</taxon>
        <taxon>Methylacidiphilaceae</taxon>
        <taxon>Methylacidiphilum (ex Ratnadevi et al. 2023)</taxon>
    </lineage>
</organism>
<feature type="coiled-coil region" evidence="2">
    <location>
        <begin position="113"/>
        <end position="182"/>
    </location>
</feature>
<name>A0ABX7PUP5_9BACT</name>
<dbReference type="SUPFAM" id="SSF111369">
    <property type="entry name" value="HlyD-like secretion proteins"/>
    <property type="match status" value="1"/>
</dbReference>
<proteinExistence type="inferred from homology"/>
<dbReference type="RefSeq" id="WP_206845601.1">
    <property type="nucleotide sequence ID" value="NZ_CP065956.1"/>
</dbReference>
<dbReference type="Gene3D" id="1.10.287.470">
    <property type="entry name" value="Helix hairpin bin"/>
    <property type="match status" value="1"/>
</dbReference>
<evidence type="ECO:0000259" key="3">
    <source>
        <dbReference type="Pfam" id="PF25876"/>
    </source>
</evidence>
<dbReference type="PANTHER" id="PTHR30469">
    <property type="entry name" value="MULTIDRUG RESISTANCE PROTEIN MDTA"/>
    <property type="match status" value="1"/>
</dbReference>
<dbReference type="NCBIfam" id="TIGR01730">
    <property type="entry name" value="RND_mfp"/>
    <property type="match status" value="1"/>
</dbReference>
<sequence length="315" mass="35495">MKFWPRYGIPAQGICLKKVLAPILFFFFFSSLPLWAADASVDLSDLNMSERPVENFLEDRSASYRAILLPIEDVRISAKASGILEKYFFEEGAVVKKGDVIAQLNTEEEKTEIARAEAQFSVCQAELEKSQREYQRIENLYKEQVISPKQYEESKYQLQMAQGKLKEAMAFLEEAKNRLEAKIIRSPIDGVFFKKLRTIGESVERLEPIGRVINAAQLQMVVYCDSKHFGQIRRGDNYFIELVDGPYAGEKVEATVVHVDPFLDPASGTFRIKLHIPSSSKVVAGISAELVIPEQEKDLPNSPTVIGLNAVKKSP</sequence>
<evidence type="ECO:0000256" key="1">
    <source>
        <dbReference type="ARBA" id="ARBA00009477"/>
    </source>
</evidence>
<evidence type="ECO:0000256" key="2">
    <source>
        <dbReference type="SAM" id="Coils"/>
    </source>
</evidence>
<protein>
    <submittedName>
        <fullName evidence="4">Efflux RND transporter periplasmic adaptor subunit</fullName>
    </submittedName>
</protein>
<keyword evidence="5" id="KW-1185">Reference proteome</keyword>
<dbReference type="InterPro" id="IPR058624">
    <property type="entry name" value="MdtA-like_HH"/>
</dbReference>
<dbReference type="PANTHER" id="PTHR30469:SF15">
    <property type="entry name" value="HLYD FAMILY OF SECRETION PROTEINS"/>
    <property type="match status" value="1"/>
</dbReference>
<dbReference type="Pfam" id="PF25876">
    <property type="entry name" value="HH_MFP_RND"/>
    <property type="match status" value="1"/>
</dbReference>
<dbReference type="InterPro" id="IPR006143">
    <property type="entry name" value="RND_pump_MFP"/>
</dbReference>
<keyword evidence="2" id="KW-0175">Coiled coil</keyword>
<evidence type="ECO:0000313" key="4">
    <source>
        <dbReference type="EMBL" id="QSR86393.1"/>
    </source>
</evidence>
<dbReference type="Gene3D" id="2.40.50.100">
    <property type="match status" value="1"/>
</dbReference>
<dbReference type="Gene3D" id="2.40.30.170">
    <property type="match status" value="1"/>
</dbReference>
<accession>A0ABX7PUP5</accession>